<reference evidence="9 10" key="1">
    <citation type="journal article" date="2017" name="Curr. Biol.">
        <title>Genome architecture and evolution of a unichromosomal asexual nematode.</title>
        <authorList>
            <person name="Fradin H."/>
            <person name="Zegar C."/>
            <person name="Gutwein M."/>
            <person name="Lucas J."/>
            <person name="Kovtun M."/>
            <person name="Corcoran D."/>
            <person name="Baugh L.R."/>
            <person name="Kiontke K."/>
            <person name="Gunsalus K."/>
            <person name="Fitch D.H."/>
            <person name="Piano F."/>
        </authorList>
    </citation>
    <scope>NUCLEOTIDE SEQUENCE [LARGE SCALE GENOMIC DNA]</scope>
    <source>
        <strain evidence="9">PF1309</strain>
    </source>
</reference>
<gene>
    <name evidence="9" type="ORF">WR25_20982</name>
</gene>
<dbReference type="EMBL" id="LIAE01009683">
    <property type="protein sequence ID" value="PAV68809.1"/>
    <property type="molecule type" value="Genomic_DNA"/>
</dbReference>
<dbReference type="PROSITE" id="PS51837">
    <property type="entry name" value="LITAF"/>
    <property type="match status" value="1"/>
</dbReference>
<name>A0A2A2K4T5_9BILA</name>
<dbReference type="InterPro" id="IPR037519">
    <property type="entry name" value="LITAF_fam"/>
</dbReference>
<evidence type="ECO:0000313" key="10">
    <source>
        <dbReference type="Proteomes" id="UP000218231"/>
    </source>
</evidence>
<keyword evidence="5" id="KW-0479">Metal-binding</keyword>
<evidence type="ECO:0000313" key="9">
    <source>
        <dbReference type="EMBL" id="PAV68809.1"/>
    </source>
</evidence>
<accession>A0A2A2K4T5</accession>
<comment type="similarity">
    <text evidence="4">Belongs to the CDIP1/LITAF family.</text>
</comment>
<dbReference type="SMART" id="SM00714">
    <property type="entry name" value="LITAF"/>
    <property type="match status" value="1"/>
</dbReference>
<dbReference type="Pfam" id="PF10601">
    <property type="entry name" value="zf-LITAF-like"/>
    <property type="match status" value="1"/>
</dbReference>
<evidence type="ECO:0000256" key="1">
    <source>
        <dbReference type="ARBA" id="ARBA00004414"/>
    </source>
</evidence>
<proteinExistence type="inferred from homology"/>
<dbReference type="GO" id="GO:0008270">
    <property type="term" value="F:zinc ion binding"/>
    <property type="evidence" value="ECO:0007669"/>
    <property type="project" value="TreeGrafter"/>
</dbReference>
<evidence type="ECO:0000256" key="6">
    <source>
        <dbReference type="ARBA" id="ARBA00022833"/>
    </source>
</evidence>
<comment type="subcellular location">
    <subcellularLocation>
        <location evidence="2">Endosome membrane</location>
        <topology evidence="2">Peripheral membrane protein</topology>
    </subcellularLocation>
    <subcellularLocation>
        <location evidence="1">Late endosome membrane</location>
    </subcellularLocation>
    <subcellularLocation>
        <location evidence="3">Lysosome membrane</location>
        <topology evidence="3">Peripheral membrane protein</topology>
        <orientation evidence="3">Cytoplasmic side</orientation>
    </subcellularLocation>
</comment>
<dbReference type="PANTHER" id="PTHR23292">
    <property type="entry name" value="LIPOPOLYSACCHARIDE-INDUCED TUMOR NECROSIS FACTOR-ALPHA FACTOR"/>
    <property type="match status" value="1"/>
</dbReference>
<organism evidence="9 10">
    <name type="scientific">Diploscapter pachys</name>
    <dbReference type="NCBI Taxonomy" id="2018661"/>
    <lineage>
        <taxon>Eukaryota</taxon>
        <taxon>Metazoa</taxon>
        <taxon>Ecdysozoa</taxon>
        <taxon>Nematoda</taxon>
        <taxon>Chromadorea</taxon>
        <taxon>Rhabditida</taxon>
        <taxon>Rhabditina</taxon>
        <taxon>Rhabditomorpha</taxon>
        <taxon>Rhabditoidea</taxon>
        <taxon>Rhabditidae</taxon>
        <taxon>Diploscapter</taxon>
    </lineage>
</organism>
<dbReference type="GO" id="GO:0005765">
    <property type="term" value="C:lysosomal membrane"/>
    <property type="evidence" value="ECO:0007669"/>
    <property type="project" value="UniProtKB-SubCell"/>
</dbReference>
<dbReference type="STRING" id="2018661.A0A2A2K4T5"/>
<protein>
    <recommendedName>
        <fullName evidence="8">LITAF domain-containing protein</fullName>
    </recommendedName>
</protein>
<sequence length="167" mass="18413">MRPEPEIPQQPCYWKKTSAQVYSTPTNMAAPPPVYTIQPQPTIVNVMAFDRYPMNLNCPHCKKNITTALFYREGALTWLCVGGLCIVGLCCFVCVPCCVDDLKDVELCLMAPCFLPASMGMALPAETAFLGPSIESTPYSDKCDFTAVTSTSSGNRNLRVNDLKFPR</sequence>
<dbReference type="Proteomes" id="UP000218231">
    <property type="component" value="Unassembled WGS sequence"/>
</dbReference>
<dbReference type="PANTHER" id="PTHR23292:SF6">
    <property type="entry name" value="FI16602P1-RELATED"/>
    <property type="match status" value="1"/>
</dbReference>
<evidence type="ECO:0000259" key="8">
    <source>
        <dbReference type="PROSITE" id="PS51837"/>
    </source>
</evidence>
<evidence type="ECO:0000256" key="3">
    <source>
        <dbReference type="ARBA" id="ARBA00004630"/>
    </source>
</evidence>
<dbReference type="AlphaFoldDB" id="A0A2A2K4T5"/>
<comment type="caution">
    <text evidence="9">The sequence shown here is derived from an EMBL/GenBank/DDBJ whole genome shotgun (WGS) entry which is preliminary data.</text>
</comment>
<evidence type="ECO:0000256" key="2">
    <source>
        <dbReference type="ARBA" id="ARBA00004481"/>
    </source>
</evidence>
<evidence type="ECO:0000256" key="7">
    <source>
        <dbReference type="ARBA" id="ARBA00023136"/>
    </source>
</evidence>
<feature type="domain" description="LITAF" evidence="8">
    <location>
        <begin position="38"/>
        <end position="122"/>
    </location>
</feature>
<keyword evidence="10" id="KW-1185">Reference proteome</keyword>
<keyword evidence="7" id="KW-0472">Membrane</keyword>
<evidence type="ECO:0000256" key="4">
    <source>
        <dbReference type="ARBA" id="ARBA00005975"/>
    </source>
</evidence>
<keyword evidence="6" id="KW-0862">Zinc</keyword>
<dbReference type="GO" id="GO:0031902">
    <property type="term" value="C:late endosome membrane"/>
    <property type="evidence" value="ECO:0007669"/>
    <property type="project" value="UniProtKB-SubCell"/>
</dbReference>
<dbReference type="InterPro" id="IPR006629">
    <property type="entry name" value="LITAF"/>
</dbReference>
<evidence type="ECO:0000256" key="5">
    <source>
        <dbReference type="ARBA" id="ARBA00022723"/>
    </source>
</evidence>